<dbReference type="Proteomes" id="UP001054945">
    <property type="component" value="Unassembled WGS sequence"/>
</dbReference>
<accession>A0AAV4WYA5</accession>
<dbReference type="PANTHER" id="PTHR22775">
    <property type="entry name" value="SORTING NEXIN"/>
    <property type="match status" value="1"/>
</dbReference>
<dbReference type="EMBL" id="BPLR01016989">
    <property type="protein sequence ID" value="GIY87895.1"/>
    <property type="molecule type" value="Genomic_DNA"/>
</dbReference>
<proteinExistence type="predicted"/>
<dbReference type="PANTHER" id="PTHR22775:SF3">
    <property type="entry name" value="SORTING NEXIN-13"/>
    <property type="match status" value="1"/>
</dbReference>
<dbReference type="SUPFAM" id="SSF64268">
    <property type="entry name" value="PX domain"/>
    <property type="match status" value="1"/>
</dbReference>
<protein>
    <submittedName>
        <fullName evidence="2">Sorting nexin-13</fullName>
    </submittedName>
</protein>
<dbReference type="Pfam" id="PF00787">
    <property type="entry name" value="PX"/>
    <property type="match status" value="1"/>
</dbReference>
<dbReference type="PROSITE" id="PS50195">
    <property type="entry name" value="PX"/>
    <property type="match status" value="1"/>
</dbReference>
<evidence type="ECO:0000259" key="1">
    <source>
        <dbReference type="PROSITE" id="PS50195"/>
    </source>
</evidence>
<feature type="domain" description="PX" evidence="1">
    <location>
        <begin position="204"/>
        <end position="290"/>
    </location>
</feature>
<dbReference type="GO" id="GO:0005769">
    <property type="term" value="C:early endosome"/>
    <property type="evidence" value="ECO:0007669"/>
    <property type="project" value="TreeGrafter"/>
</dbReference>
<keyword evidence="3" id="KW-1185">Reference proteome</keyword>
<comment type="caution">
    <text evidence="2">The sequence shown here is derived from an EMBL/GenBank/DDBJ whole genome shotgun (WGS) entry which is preliminary data.</text>
</comment>
<evidence type="ECO:0000313" key="2">
    <source>
        <dbReference type="EMBL" id="GIY87895.1"/>
    </source>
</evidence>
<evidence type="ECO:0000313" key="3">
    <source>
        <dbReference type="Proteomes" id="UP001054945"/>
    </source>
</evidence>
<gene>
    <name evidence="2" type="primary">Snx13_1</name>
    <name evidence="2" type="ORF">CEXT_332701</name>
</gene>
<reference evidence="2 3" key="1">
    <citation type="submission" date="2021-06" db="EMBL/GenBank/DDBJ databases">
        <title>Caerostris extrusa draft genome.</title>
        <authorList>
            <person name="Kono N."/>
            <person name="Arakawa K."/>
        </authorList>
    </citation>
    <scope>NUCLEOTIDE SEQUENCE [LARGE SCALE GENOMIC DNA]</scope>
</reference>
<name>A0AAV4WYA5_CAEEX</name>
<dbReference type="InterPro" id="IPR036871">
    <property type="entry name" value="PX_dom_sf"/>
</dbReference>
<sequence length="290" mass="33876">MNWQLFFLQISKHELKVQNSKDSGDKDEMKKYIKSISFVQNIARQRYERLLGHAKQSETDSAEFYLDFDSTDAPVLRIFYHNIEGFRISVEMMRAEDLNNSEDGKSDKLKALEKVYDVLENEYYLNGFKDSKMYVTLLAELDLLHDLSPDLVIFKVLLIVCHLQNLREEEKFNCDTVVPTDEEMLNELLTAEIRTDLDFPDMSSGPISDENKRSITHHAGRTFAVYAISVNHYRADGSEEKWFVVRRYSEFYDFHEAVISKFPLLSSFNFPSKKPFNNLTRQLMENAAIC</sequence>
<dbReference type="GO" id="GO:0035091">
    <property type="term" value="F:phosphatidylinositol binding"/>
    <property type="evidence" value="ECO:0007669"/>
    <property type="project" value="InterPro"/>
</dbReference>
<dbReference type="InterPro" id="IPR001683">
    <property type="entry name" value="PX_dom"/>
</dbReference>
<organism evidence="2 3">
    <name type="scientific">Caerostris extrusa</name>
    <name type="common">Bark spider</name>
    <name type="synonym">Caerostris bankana</name>
    <dbReference type="NCBI Taxonomy" id="172846"/>
    <lineage>
        <taxon>Eukaryota</taxon>
        <taxon>Metazoa</taxon>
        <taxon>Ecdysozoa</taxon>
        <taxon>Arthropoda</taxon>
        <taxon>Chelicerata</taxon>
        <taxon>Arachnida</taxon>
        <taxon>Araneae</taxon>
        <taxon>Araneomorphae</taxon>
        <taxon>Entelegynae</taxon>
        <taxon>Araneoidea</taxon>
        <taxon>Araneidae</taxon>
        <taxon>Caerostris</taxon>
    </lineage>
</organism>
<dbReference type="Gene3D" id="3.30.1520.10">
    <property type="entry name" value="Phox-like domain"/>
    <property type="match status" value="1"/>
</dbReference>
<dbReference type="AlphaFoldDB" id="A0AAV4WYA5"/>